<dbReference type="Proteomes" id="UP000240419">
    <property type="component" value="Unassembled WGS sequence"/>
</dbReference>
<dbReference type="AlphaFoldDB" id="A0A2P7VIK8"/>
<comment type="caution">
    <text evidence="1">The sequence shown here is derived from an EMBL/GenBank/DDBJ whole genome shotgun (WGS) entry which is preliminary data.</text>
</comment>
<dbReference type="EMBL" id="PXZM01000005">
    <property type="protein sequence ID" value="PSJ99035.1"/>
    <property type="molecule type" value="Genomic_DNA"/>
</dbReference>
<proteinExistence type="predicted"/>
<dbReference type="RefSeq" id="WP_106837831.1">
    <property type="nucleotide sequence ID" value="NZ_JBCNIW010000040.1"/>
</dbReference>
<reference evidence="1 2" key="1">
    <citation type="submission" date="2018-03" db="EMBL/GenBank/DDBJ databases">
        <title>Brevisbacillus phylogenomics.</title>
        <authorList>
            <person name="Dunlap C."/>
        </authorList>
    </citation>
    <scope>NUCLEOTIDE SEQUENCE [LARGE SCALE GENOMIC DNA]</scope>
    <source>
        <strain evidence="1 2">NRRL NRS-1210</strain>
    </source>
</reference>
<keyword evidence="2" id="KW-1185">Reference proteome</keyword>
<gene>
    <name evidence="1" type="ORF">C7R93_05275</name>
</gene>
<accession>A0A2P7VIK8</accession>
<dbReference type="OrthoDB" id="2736797at2"/>
<evidence type="ECO:0000313" key="1">
    <source>
        <dbReference type="EMBL" id="PSJ99035.1"/>
    </source>
</evidence>
<protein>
    <submittedName>
        <fullName evidence="1">Uncharacterized protein</fullName>
    </submittedName>
</protein>
<sequence length="290" mass="33998">MKIYATTRFTVESFEMKERIDTVLKSFDIDYTPPGPYIIKGGYIVIDYHLHLQYEPYFVGNLMKELQFVREGKGGELEFMFDFQFTDYEMNDSPLFDMYSIGNIPRRYLTNEGQYNSKIFCQTCEKVYVEKDTPLVINTKTVDQQDFVYVDSRLVISEKIACLFKSSKLTGYLLEQVEHYGSKRKRRPAYEVVPTNILTPQCIPDEYKNDPNVKKLNCPACNTGSHLIFPYHYDQGISKFVEDFNLSFEYTGNEKSAKRNVLISRKVKDLLTENGYVDEEWIFQPIIIKK</sequence>
<organism evidence="1 2">
    <name type="scientific">Brevibacillus fortis</name>
    <dbReference type="NCBI Taxonomy" id="2126352"/>
    <lineage>
        <taxon>Bacteria</taxon>
        <taxon>Bacillati</taxon>
        <taxon>Bacillota</taxon>
        <taxon>Bacilli</taxon>
        <taxon>Bacillales</taxon>
        <taxon>Paenibacillaceae</taxon>
        <taxon>Brevibacillus</taxon>
    </lineage>
</organism>
<name>A0A2P7VIK8_9BACL</name>
<evidence type="ECO:0000313" key="2">
    <source>
        <dbReference type="Proteomes" id="UP000240419"/>
    </source>
</evidence>